<dbReference type="Proteomes" id="UP000824267">
    <property type="component" value="Unassembled WGS sequence"/>
</dbReference>
<keyword evidence="1" id="KW-0472">Membrane</keyword>
<evidence type="ECO:0000313" key="3">
    <source>
        <dbReference type="Proteomes" id="UP000824267"/>
    </source>
</evidence>
<keyword evidence="1" id="KW-0812">Transmembrane</keyword>
<name>A0A9D1RI70_9BACT</name>
<organism evidence="2 3">
    <name type="scientific">Candidatus Onthomorpha intestinigallinarum</name>
    <dbReference type="NCBI Taxonomy" id="2840880"/>
    <lineage>
        <taxon>Bacteria</taxon>
        <taxon>Pseudomonadati</taxon>
        <taxon>Bacteroidota</taxon>
        <taxon>Bacteroidia</taxon>
        <taxon>Bacteroidales</taxon>
        <taxon>Candidatus Onthomorpha</taxon>
    </lineage>
</organism>
<proteinExistence type="predicted"/>
<comment type="caution">
    <text evidence="2">The sequence shown here is derived from an EMBL/GenBank/DDBJ whole genome shotgun (WGS) entry which is preliminary data.</text>
</comment>
<feature type="transmembrane region" description="Helical" evidence="1">
    <location>
        <begin position="40"/>
        <end position="62"/>
    </location>
</feature>
<reference evidence="2" key="2">
    <citation type="submission" date="2021-04" db="EMBL/GenBank/DDBJ databases">
        <authorList>
            <person name="Gilroy R."/>
        </authorList>
    </citation>
    <scope>NUCLEOTIDE SEQUENCE</scope>
    <source>
        <strain evidence="2">Gambia16-930</strain>
    </source>
</reference>
<protein>
    <submittedName>
        <fullName evidence="2">Uncharacterized protein</fullName>
    </submittedName>
</protein>
<evidence type="ECO:0000313" key="2">
    <source>
        <dbReference type="EMBL" id="HIW87082.1"/>
    </source>
</evidence>
<feature type="transmembrane region" description="Helical" evidence="1">
    <location>
        <begin position="68"/>
        <end position="95"/>
    </location>
</feature>
<evidence type="ECO:0000256" key="1">
    <source>
        <dbReference type="SAM" id="Phobius"/>
    </source>
</evidence>
<reference evidence="2" key="1">
    <citation type="journal article" date="2021" name="PeerJ">
        <title>Extensive microbial diversity within the chicken gut microbiome revealed by metagenomics and culture.</title>
        <authorList>
            <person name="Gilroy R."/>
            <person name="Ravi A."/>
            <person name="Getino M."/>
            <person name="Pursley I."/>
            <person name="Horton D.L."/>
            <person name="Alikhan N.F."/>
            <person name="Baker D."/>
            <person name="Gharbi K."/>
            <person name="Hall N."/>
            <person name="Watson M."/>
            <person name="Adriaenssens E.M."/>
            <person name="Foster-Nyarko E."/>
            <person name="Jarju S."/>
            <person name="Secka A."/>
            <person name="Antonio M."/>
            <person name="Oren A."/>
            <person name="Chaudhuri R.R."/>
            <person name="La Ragione R."/>
            <person name="Hildebrand F."/>
            <person name="Pallen M.J."/>
        </authorList>
    </citation>
    <scope>NUCLEOTIDE SEQUENCE</scope>
    <source>
        <strain evidence="2">Gambia16-930</strain>
    </source>
</reference>
<keyword evidence="1" id="KW-1133">Transmembrane helix</keyword>
<dbReference type="EMBL" id="DXGG01000075">
    <property type="protein sequence ID" value="HIW87082.1"/>
    <property type="molecule type" value="Genomic_DNA"/>
</dbReference>
<accession>A0A9D1RI70</accession>
<sequence length="144" mass="17157">MKDLIYYMFYRVSEWYKYWNWDFDYGWRWDRRSPYYMSNIIVSQSIGFFVLSVIIFVLHYLFDKQFTYTGLVIITLIVALIVASIVVCITSVLIGDEEKKYKELAKKYKTEKNAKLKGWLIFAFIIGAFILYIVSLLTCGYSGY</sequence>
<gene>
    <name evidence="2" type="ORF">IAC47_02270</name>
</gene>
<feature type="transmembrane region" description="Helical" evidence="1">
    <location>
        <begin position="116"/>
        <end position="137"/>
    </location>
</feature>
<dbReference type="AlphaFoldDB" id="A0A9D1RI70"/>